<sequence>MNTEDQIASLDLLPFDALVEIASFIGQGQYRYRKETWIKSAASSISCAQMFIRECQPFVIRPCGERDSITGIDHSLIQLRIQSSLAGTLDVFKWTMYKWNIYLCIEERFRNIAFLQESILKESIVKKELPSIYVEAAAKSNQINMLKYLKSKGCSFTEKCSYNAASAGHLDCL</sequence>
<evidence type="ECO:0000313" key="1">
    <source>
        <dbReference type="EMBL" id="GFH53710.1"/>
    </source>
</evidence>
<protein>
    <submittedName>
        <fullName evidence="1">Uncharacterized protein</fullName>
    </submittedName>
</protein>
<evidence type="ECO:0000313" key="2">
    <source>
        <dbReference type="Proteomes" id="UP001054902"/>
    </source>
</evidence>
<comment type="caution">
    <text evidence="1">The sequence shown here is derived from an EMBL/GenBank/DDBJ whole genome shotgun (WGS) entry which is preliminary data.</text>
</comment>
<proteinExistence type="predicted"/>
<gene>
    <name evidence="1" type="ORF">CTEN210_10186</name>
</gene>
<accession>A0AAD3CZD4</accession>
<name>A0AAD3CZD4_9STRA</name>
<dbReference type="AlphaFoldDB" id="A0AAD3CZD4"/>
<dbReference type="Proteomes" id="UP001054902">
    <property type="component" value="Unassembled WGS sequence"/>
</dbReference>
<keyword evidence="2" id="KW-1185">Reference proteome</keyword>
<dbReference type="EMBL" id="BLLK01000047">
    <property type="protein sequence ID" value="GFH53710.1"/>
    <property type="molecule type" value="Genomic_DNA"/>
</dbReference>
<organism evidence="1 2">
    <name type="scientific">Chaetoceros tenuissimus</name>
    <dbReference type="NCBI Taxonomy" id="426638"/>
    <lineage>
        <taxon>Eukaryota</taxon>
        <taxon>Sar</taxon>
        <taxon>Stramenopiles</taxon>
        <taxon>Ochrophyta</taxon>
        <taxon>Bacillariophyta</taxon>
        <taxon>Coscinodiscophyceae</taxon>
        <taxon>Chaetocerotophycidae</taxon>
        <taxon>Chaetocerotales</taxon>
        <taxon>Chaetocerotaceae</taxon>
        <taxon>Chaetoceros</taxon>
    </lineage>
</organism>
<reference evidence="1 2" key="1">
    <citation type="journal article" date="2021" name="Sci. Rep.">
        <title>The genome of the diatom Chaetoceros tenuissimus carries an ancient integrated fragment of an extant virus.</title>
        <authorList>
            <person name="Hongo Y."/>
            <person name="Kimura K."/>
            <person name="Takaki Y."/>
            <person name="Yoshida Y."/>
            <person name="Baba S."/>
            <person name="Kobayashi G."/>
            <person name="Nagasaki K."/>
            <person name="Hano T."/>
            <person name="Tomaru Y."/>
        </authorList>
    </citation>
    <scope>NUCLEOTIDE SEQUENCE [LARGE SCALE GENOMIC DNA]</scope>
    <source>
        <strain evidence="1 2">NIES-3715</strain>
    </source>
</reference>